<accession>A0A158HSX1</accession>
<dbReference type="Proteomes" id="UP000054893">
    <property type="component" value="Unassembled WGS sequence"/>
</dbReference>
<dbReference type="AlphaFoldDB" id="A0A158HSX1"/>
<dbReference type="InterPro" id="IPR021710">
    <property type="entry name" value="DUF3293"/>
</dbReference>
<evidence type="ECO:0000313" key="2">
    <source>
        <dbReference type="Proteomes" id="UP000054893"/>
    </source>
</evidence>
<dbReference type="Pfam" id="PF11697">
    <property type="entry name" value="DUF3293"/>
    <property type="match status" value="1"/>
</dbReference>
<evidence type="ECO:0008006" key="3">
    <source>
        <dbReference type="Google" id="ProtNLM"/>
    </source>
</evidence>
<name>A0A158HSX1_CABSO</name>
<protein>
    <recommendedName>
        <fullName evidence="3">DUF3293 domain-containing protein</fullName>
    </recommendedName>
</protein>
<evidence type="ECO:0000313" key="1">
    <source>
        <dbReference type="EMBL" id="SAL47031.1"/>
    </source>
</evidence>
<sequence>MDAHSSISTSTIRAYEETEYRVFGNMPMTLRIGIRHALLACLHLEHNVECSAFVTAANPLGILNSDAENARYQTALSEELTHKGLRSISGVGQHPSGQWPGEPSFLILGLSLEAASQLGVQYKQNAIVWCGNDATPQLILLR</sequence>
<reference evidence="1 2" key="1">
    <citation type="submission" date="2016-01" db="EMBL/GenBank/DDBJ databases">
        <authorList>
            <person name="Oliw E.H."/>
        </authorList>
    </citation>
    <scope>NUCLEOTIDE SEQUENCE [LARGE SCALE GENOMIC DNA]</scope>
    <source>
        <strain evidence="1">LMG 22029</strain>
    </source>
</reference>
<dbReference type="EMBL" id="FCOC02000020">
    <property type="protein sequence ID" value="SAL47031.1"/>
    <property type="molecule type" value="Genomic_DNA"/>
</dbReference>
<proteinExistence type="predicted"/>
<gene>
    <name evidence="1" type="ORF">AWB64_04951</name>
</gene>
<organism evidence="1 2">
    <name type="scientific">Caballeronia sordidicola</name>
    <name type="common">Burkholderia sordidicola</name>
    <dbReference type="NCBI Taxonomy" id="196367"/>
    <lineage>
        <taxon>Bacteria</taxon>
        <taxon>Pseudomonadati</taxon>
        <taxon>Pseudomonadota</taxon>
        <taxon>Betaproteobacteria</taxon>
        <taxon>Burkholderiales</taxon>
        <taxon>Burkholderiaceae</taxon>
        <taxon>Caballeronia</taxon>
    </lineage>
</organism>